<evidence type="ECO:0000256" key="1">
    <source>
        <dbReference type="SAM" id="Coils"/>
    </source>
</evidence>
<feature type="coiled-coil region" evidence="1">
    <location>
        <begin position="189"/>
        <end position="230"/>
    </location>
</feature>
<protein>
    <recommendedName>
        <fullName evidence="2">Peptidase S74 domain-containing protein</fullName>
    </recommendedName>
</protein>
<comment type="caution">
    <text evidence="3">The sequence shown here is derived from an EMBL/GenBank/DDBJ whole genome shotgun (WGS) entry which is preliminary data.</text>
</comment>
<keyword evidence="1" id="KW-0175">Coiled coil</keyword>
<accession>A0AA36NEJ8</accession>
<dbReference type="AlphaFoldDB" id="A0AA36NEJ8"/>
<sequence>MASSALTFDTATFGSSLSLRSLARTGSEISVHSRVRLGADNTYVAYSTFIELDNDNIPVLYDTVQVYADISGSAKRGITIKGDGGRLHGAWVADVAVSTSDRNLKNSIMPLYQTFHGRGGDTKDVSGGVSWVLRQLRPVSFKFNKGPEAKYSRYGFVAQELREVLPSLVRDIKGDGSEGHLAVVYQDLIALLTAAAQMLQEKVSKQEAKITRLEEQLVAVHEKLDMLLDLNAKRQERQMAV</sequence>
<feature type="domain" description="Peptidase S74" evidence="2">
    <location>
        <begin position="100"/>
        <end position="210"/>
    </location>
</feature>
<dbReference type="EMBL" id="CAUJNA010003371">
    <property type="protein sequence ID" value="CAJ1400431.1"/>
    <property type="molecule type" value="Genomic_DNA"/>
</dbReference>
<name>A0AA36NEJ8_9DINO</name>
<dbReference type="Proteomes" id="UP001178507">
    <property type="component" value="Unassembled WGS sequence"/>
</dbReference>
<evidence type="ECO:0000313" key="3">
    <source>
        <dbReference type="EMBL" id="CAJ1400431.1"/>
    </source>
</evidence>
<keyword evidence="4" id="KW-1185">Reference proteome</keyword>
<evidence type="ECO:0000313" key="4">
    <source>
        <dbReference type="Proteomes" id="UP001178507"/>
    </source>
</evidence>
<organism evidence="3 4">
    <name type="scientific">Effrenium voratum</name>
    <dbReference type="NCBI Taxonomy" id="2562239"/>
    <lineage>
        <taxon>Eukaryota</taxon>
        <taxon>Sar</taxon>
        <taxon>Alveolata</taxon>
        <taxon>Dinophyceae</taxon>
        <taxon>Suessiales</taxon>
        <taxon>Symbiodiniaceae</taxon>
        <taxon>Effrenium</taxon>
    </lineage>
</organism>
<gene>
    <name evidence="3" type="ORF">EVOR1521_LOCUS23767</name>
</gene>
<evidence type="ECO:0000259" key="2">
    <source>
        <dbReference type="PROSITE" id="PS51688"/>
    </source>
</evidence>
<proteinExistence type="predicted"/>
<dbReference type="Pfam" id="PF13884">
    <property type="entry name" value="Peptidase_S74"/>
    <property type="match status" value="1"/>
</dbReference>
<reference evidence="3" key="1">
    <citation type="submission" date="2023-08" db="EMBL/GenBank/DDBJ databases">
        <authorList>
            <person name="Chen Y."/>
            <person name="Shah S."/>
            <person name="Dougan E. K."/>
            <person name="Thang M."/>
            <person name="Chan C."/>
        </authorList>
    </citation>
    <scope>NUCLEOTIDE SEQUENCE</scope>
</reference>
<dbReference type="InterPro" id="IPR030392">
    <property type="entry name" value="S74_ICA"/>
</dbReference>
<dbReference type="PROSITE" id="PS51688">
    <property type="entry name" value="ICA"/>
    <property type="match status" value="1"/>
</dbReference>